<dbReference type="UniPathway" id="UPA00148"/>
<keyword evidence="4" id="KW-0413">Isomerase</keyword>
<evidence type="ECO:0000259" key="5">
    <source>
        <dbReference type="Pfam" id="PF02570"/>
    </source>
</evidence>
<dbReference type="GO" id="GO:0009236">
    <property type="term" value="P:cobalamin biosynthetic process"/>
    <property type="evidence" value="ECO:0007669"/>
    <property type="project" value="UniProtKB-UniPathway"/>
</dbReference>
<evidence type="ECO:0000256" key="2">
    <source>
        <dbReference type="ARBA" id="ARBA00009774"/>
    </source>
</evidence>
<organism evidence="6 7">
    <name type="scientific">Trichlorobacter thiogenes</name>
    <dbReference type="NCBI Taxonomy" id="115783"/>
    <lineage>
        <taxon>Bacteria</taxon>
        <taxon>Pseudomonadati</taxon>
        <taxon>Thermodesulfobacteriota</taxon>
        <taxon>Desulfuromonadia</taxon>
        <taxon>Geobacterales</taxon>
        <taxon>Geobacteraceae</taxon>
        <taxon>Trichlorobacter</taxon>
    </lineage>
</organism>
<keyword evidence="7" id="KW-1185">Reference proteome</keyword>
<evidence type="ECO:0000313" key="7">
    <source>
        <dbReference type="Proteomes" id="UP000190102"/>
    </source>
</evidence>
<dbReference type="GO" id="GO:0016993">
    <property type="term" value="F:precorrin-8X methylmutase activity"/>
    <property type="evidence" value="ECO:0007669"/>
    <property type="project" value="InterPro"/>
</dbReference>
<dbReference type="AlphaFoldDB" id="A0A1T4K4D1"/>
<dbReference type="PANTHER" id="PTHR43588:SF1">
    <property type="entry name" value="COBALT-PRECORRIN-8 METHYLMUTASE"/>
    <property type="match status" value="1"/>
</dbReference>
<name>A0A1T4K4D1_9BACT</name>
<dbReference type="InterPro" id="IPR036588">
    <property type="entry name" value="CobH/CbiC_sf"/>
</dbReference>
<keyword evidence="3" id="KW-0169">Cobalamin biosynthesis</keyword>
<dbReference type="OrthoDB" id="9780708at2"/>
<evidence type="ECO:0000256" key="4">
    <source>
        <dbReference type="ARBA" id="ARBA00023235"/>
    </source>
</evidence>
<dbReference type="InterPro" id="IPR003722">
    <property type="entry name" value="Cbl_synth_CobH/CbiC"/>
</dbReference>
<reference evidence="7" key="1">
    <citation type="submission" date="2017-02" db="EMBL/GenBank/DDBJ databases">
        <authorList>
            <person name="Varghese N."/>
            <person name="Submissions S."/>
        </authorList>
    </citation>
    <scope>NUCLEOTIDE SEQUENCE [LARGE SCALE GENOMIC DNA]</scope>
    <source>
        <strain evidence="7">ATCC BAA-34</strain>
    </source>
</reference>
<dbReference type="Gene3D" id="3.40.50.10230">
    <property type="entry name" value="Cobalamin biosynthesis CobH/CbiC, precorrin-8X methylmutase"/>
    <property type="match status" value="1"/>
</dbReference>
<evidence type="ECO:0000256" key="1">
    <source>
        <dbReference type="ARBA" id="ARBA00004953"/>
    </source>
</evidence>
<gene>
    <name evidence="6" type="ORF">SAMN02745119_00298</name>
</gene>
<proteinExistence type="inferred from homology"/>
<evidence type="ECO:0000256" key="3">
    <source>
        <dbReference type="ARBA" id="ARBA00022573"/>
    </source>
</evidence>
<comment type="similarity">
    <text evidence="2">Belongs to the CobH/CbiC family.</text>
</comment>
<comment type="pathway">
    <text evidence="1">Cofactor biosynthesis; adenosylcobalamin biosynthesis.</text>
</comment>
<accession>A0A1T4K4D1</accession>
<evidence type="ECO:0000313" key="6">
    <source>
        <dbReference type="EMBL" id="SJZ37262.1"/>
    </source>
</evidence>
<dbReference type="Pfam" id="PF02570">
    <property type="entry name" value="CbiC"/>
    <property type="match status" value="1"/>
</dbReference>
<dbReference type="SUPFAM" id="SSF63965">
    <property type="entry name" value="Precorrin-8X methylmutase CbiC/CobH"/>
    <property type="match status" value="1"/>
</dbReference>
<dbReference type="EMBL" id="FUWR01000001">
    <property type="protein sequence ID" value="SJZ37262.1"/>
    <property type="molecule type" value="Genomic_DNA"/>
</dbReference>
<protein>
    <submittedName>
        <fullName evidence="6">Precorrin-8X methylmutase</fullName>
    </submittedName>
</protein>
<dbReference type="STRING" id="115783.SAMN02745119_00298"/>
<dbReference type="PANTHER" id="PTHR43588">
    <property type="entry name" value="COBALT-PRECORRIN-8 METHYLMUTASE"/>
    <property type="match status" value="1"/>
</dbReference>
<dbReference type="RefSeq" id="WP_078788601.1">
    <property type="nucleotide sequence ID" value="NZ_FUWR01000001.1"/>
</dbReference>
<feature type="domain" description="Cobalamin biosynthesis precorrin-8X methylmutase CobH/CbiC" evidence="5">
    <location>
        <begin position="19"/>
        <end position="218"/>
    </location>
</feature>
<sequence length="228" mass="24556">MTRTPLLHSLLARPLSGEQIEERSFACIDQLAPEHGFLPDQWQVVRRLIHTTADFGLTELIRFSPDALTAGAAALQAGRPVFSDSNMIRSGLSLPRLRSVCPAYGPESVCCHVADADVAEEARQSGLPRSLFAMRKARSMADGGILLFGNAPVALLELNRMIIEEGIRPALVVAMPVGFVHVIESKEELMELGVPFIAITGRRGGSPLAVATLHAVCSIANQQEGKEP</sequence>
<dbReference type="Proteomes" id="UP000190102">
    <property type="component" value="Unassembled WGS sequence"/>
</dbReference>